<evidence type="ECO:0000313" key="3">
    <source>
        <dbReference type="Proteomes" id="UP000427373"/>
    </source>
</evidence>
<organism evidence="2 3">
    <name type="scientific">Sulfurisphaera ohwakuensis</name>
    <dbReference type="NCBI Taxonomy" id="69656"/>
    <lineage>
        <taxon>Archaea</taxon>
        <taxon>Thermoproteota</taxon>
        <taxon>Thermoprotei</taxon>
        <taxon>Sulfolobales</taxon>
        <taxon>Sulfolobaceae</taxon>
        <taxon>Sulfurisphaera</taxon>
    </lineage>
</organism>
<evidence type="ECO:0000313" key="4">
    <source>
        <dbReference type="Proteomes" id="UP000582213"/>
    </source>
</evidence>
<dbReference type="Proteomes" id="UP000582213">
    <property type="component" value="Unassembled WGS sequence"/>
</dbReference>
<dbReference type="EMBL" id="JACHFY010000005">
    <property type="protein sequence ID" value="MBB5253541.1"/>
    <property type="molecule type" value="Genomic_DNA"/>
</dbReference>
<protein>
    <submittedName>
        <fullName evidence="2">Uncharacterized protein</fullName>
    </submittedName>
</protein>
<keyword evidence="3" id="KW-1185">Reference proteome</keyword>
<name>A0A650CI30_SULOH</name>
<evidence type="ECO:0000313" key="2">
    <source>
        <dbReference type="EMBL" id="QGR17436.1"/>
    </source>
</evidence>
<reference evidence="2 3" key="1">
    <citation type="submission" date="2019-10" db="EMBL/GenBank/DDBJ databases">
        <title>Genome Sequences from Six Type Strain Members of the Archaeal Family Sulfolobaceae: Acidianus ambivalens, Acidianus infernus, Metallosphaera prunae, Stygiolobus azoricus, Sulfolobus metallicus, and Sulfurisphaera ohwakuensis.</title>
        <authorList>
            <person name="Counts J.A."/>
            <person name="Kelly R.M."/>
        </authorList>
    </citation>
    <scope>NUCLEOTIDE SEQUENCE [LARGE SCALE GENOMIC DNA]</scope>
    <source>
        <strain evidence="2 3">TA-1</strain>
    </source>
</reference>
<evidence type="ECO:0000313" key="1">
    <source>
        <dbReference type="EMBL" id="MBB5253541.1"/>
    </source>
</evidence>
<sequence length="164" mass="17671">MRKELLTLVFITILLTPIVLNITPKAITASDVGAQKIYTTSSGNWAGVVYSVYNTSTDAPIEITSVSESVCFGNAEVNYVPDPYGADDIGIWVALSPQPSTNPLIGYCFFQAGFGLIVYSNGSYALNPFVIAITLSGGKIQPIVDYYNTIPIETVNDLVLSMFI</sequence>
<dbReference type="KEGG" id="soh:D1869_09690"/>
<gene>
    <name evidence="2" type="ORF">D1869_09690</name>
    <name evidence="1" type="ORF">HNQ62_001310</name>
</gene>
<dbReference type="GeneID" id="42801517"/>
<proteinExistence type="predicted"/>
<reference evidence="1 4" key="2">
    <citation type="submission" date="2020-08" db="EMBL/GenBank/DDBJ databases">
        <title>Genomic Encyclopedia of Type Strains, Phase IV (KMG-IV): sequencing the most valuable type-strain genomes for metagenomic binning, comparative biology and taxonomic classification.</title>
        <authorList>
            <person name="Goeker M."/>
        </authorList>
    </citation>
    <scope>NUCLEOTIDE SEQUENCE [LARGE SCALE GENOMIC DNA]</scope>
    <source>
        <strain evidence="1 4">DSM 12421</strain>
    </source>
</reference>
<dbReference type="RefSeq" id="WP_156014921.1">
    <property type="nucleotide sequence ID" value="NZ_CP045484.1"/>
</dbReference>
<accession>A0A650CI30</accession>
<dbReference type="EMBL" id="CP045484">
    <property type="protein sequence ID" value="QGR17436.1"/>
    <property type="molecule type" value="Genomic_DNA"/>
</dbReference>
<dbReference type="AlphaFoldDB" id="A0A650CI30"/>
<dbReference type="Proteomes" id="UP000427373">
    <property type="component" value="Chromosome"/>
</dbReference>